<dbReference type="SMART" id="SM00235">
    <property type="entry name" value="ZnMc"/>
    <property type="match status" value="1"/>
</dbReference>
<evidence type="ECO:0000313" key="7">
    <source>
        <dbReference type="EMBL" id="MDY8108869.1"/>
    </source>
</evidence>
<dbReference type="InterPro" id="IPR021190">
    <property type="entry name" value="Pept_M10A"/>
</dbReference>
<evidence type="ECO:0000256" key="5">
    <source>
        <dbReference type="ARBA" id="ARBA00023049"/>
    </source>
</evidence>
<dbReference type="Pfam" id="PF18885">
    <property type="entry name" value="DUF5648"/>
    <property type="match status" value="1"/>
</dbReference>
<evidence type="ECO:0000313" key="8">
    <source>
        <dbReference type="Proteomes" id="UP001294412"/>
    </source>
</evidence>
<keyword evidence="1" id="KW-0645">Protease</keyword>
<dbReference type="Proteomes" id="UP001294412">
    <property type="component" value="Unassembled WGS sequence"/>
</dbReference>
<evidence type="ECO:0000256" key="4">
    <source>
        <dbReference type="ARBA" id="ARBA00022833"/>
    </source>
</evidence>
<keyword evidence="5 7" id="KW-0482">Metalloprotease</keyword>
<evidence type="ECO:0000256" key="2">
    <source>
        <dbReference type="ARBA" id="ARBA00022723"/>
    </source>
</evidence>
<dbReference type="InterPro" id="IPR043708">
    <property type="entry name" value="DUF5648"/>
</dbReference>
<dbReference type="InterPro" id="IPR006026">
    <property type="entry name" value="Peptidase_Metallo"/>
</dbReference>
<dbReference type="PANTHER" id="PTHR10201">
    <property type="entry name" value="MATRIX METALLOPROTEINASE"/>
    <property type="match status" value="1"/>
</dbReference>
<dbReference type="Pfam" id="PF00413">
    <property type="entry name" value="Peptidase_M10"/>
    <property type="match status" value="1"/>
</dbReference>
<proteinExistence type="predicted"/>
<dbReference type="InterPro" id="IPR024079">
    <property type="entry name" value="MetalloPept_cat_dom_sf"/>
</dbReference>
<evidence type="ECO:0000256" key="1">
    <source>
        <dbReference type="ARBA" id="ARBA00022670"/>
    </source>
</evidence>
<accession>A0ABU5I0F8</accession>
<keyword evidence="3 7" id="KW-0378">Hydrolase</keyword>
<evidence type="ECO:0000256" key="3">
    <source>
        <dbReference type="ARBA" id="ARBA00022801"/>
    </source>
</evidence>
<dbReference type="SUPFAM" id="SSF55486">
    <property type="entry name" value="Metalloproteases ('zincins'), catalytic domain"/>
    <property type="match status" value="1"/>
</dbReference>
<comment type="caution">
    <text evidence="7">The sequence shown here is derived from an EMBL/GenBank/DDBJ whole genome shotgun (WGS) entry which is preliminary data.</text>
</comment>
<dbReference type="RefSeq" id="WP_322186336.1">
    <property type="nucleotide sequence ID" value="NZ_JAXLPB010000002.1"/>
</dbReference>
<keyword evidence="2" id="KW-0479">Metal-binding</keyword>
<dbReference type="Gene3D" id="3.40.390.10">
    <property type="entry name" value="Collagenase (Catalytic Domain)"/>
    <property type="match status" value="1"/>
</dbReference>
<dbReference type="PRINTS" id="PR00138">
    <property type="entry name" value="MATRIXIN"/>
</dbReference>
<evidence type="ECO:0000259" key="6">
    <source>
        <dbReference type="SMART" id="SM00235"/>
    </source>
</evidence>
<feature type="domain" description="Peptidase metallopeptidase" evidence="6">
    <location>
        <begin position="5"/>
        <end position="171"/>
    </location>
</feature>
<gene>
    <name evidence="7" type="ORF">U0C82_06890</name>
</gene>
<keyword evidence="4" id="KW-0862">Zinc</keyword>
<organism evidence="7 8">
    <name type="scientific">Fulvimarina uroteuthidis</name>
    <dbReference type="NCBI Taxonomy" id="3098149"/>
    <lineage>
        <taxon>Bacteria</taxon>
        <taxon>Pseudomonadati</taxon>
        <taxon>Pseudomonadota</taxon>
        <taxon>Alphaproteobacteria</taxon>
        <taxon>Hyphomicrobiales</taxon>
        <taxon>Aurantimonadaceae</taxon>
        <taxon>Fulvimarina</taxon>
    </lineage>
</organism>
<dbReference type="InterPro" id="IPR001818">
    <property type="entry name" value="Pept_M10_metallopeptidase"/>
</dbReference>
<keyword evidence="8" id="KW-1185">Reference proteome</keyword>
<dbReference type="EMBL" id="JAXLPB010000002">
    <property type="protein sequence ID" value="MDY8108869.1"/>
    <property type="molecule type" value="Genomic_DNA"/>
</dbReference>
<sequence length="354" mass="37755">MGYVTGTKWGSGVGTTTISWSFATLPGDLVTFTAALADSAYRSAVAAAFDAWEAVADIDFVYLSDSRSNDIRLGWSDIDGAGGTLGSAHWRYRGTSTIEAEIRFDSAEPWAPQTGGNGTFNFYAVALHEIGHAIGLSHAEGVRSSIMYPYLTSVATLSADDVAEIQGLYGVKPVPVAVAAPAPAPVAAPAPPPANEIAGVNPPVAPAATQDVFRFFNAETGVHFYTASAGERDAILDRHPQFAFEGRAFDVPAGSGDLAVYRFHNTQTGAHFYTASEAERDAVLARHPHFTPEGSAFNAYSDAGANAEHQALHRFLKTDTGTHFYTASEAERAHVETTMAHYRYEGVAYYVDFA</sequence>
<reference evidence="7 8" key="1">
    <citation type="submission" date="2023-12" db="EMBL/GenBank/DDBJ databases">
        <title>Description of Novel Strain Fulvimarina sp. 2208YS6-2-32 isolated from Uroteuthis (Photololigo) edulis.</title>
        <authorList>
            <person name="Park J.-S."/>
        </authorList>
    </citation>
    <scope>NUCLEOTIDE SEQUENCE [LARGE SCALE GENOMIC DNA]</scope>
    <source>
        <strain evidence="7 8">2208YS6-2-32</strain>
    </source>
</reference>
<dbReference type="EC" id="3.4.24.-" evidence="7"/>
<name>A0ABU5I0F8_9HYPH</name>
<protein>
    <submittedName>
        <fullName evidence="7">Matrixin family metalloprotease</fullName>
        <ecNumber evidence="7">3.4.24.-</ecNumber>
    </submittedName>
</protein>
<dbReference type="GO" id="GO:0008237">
    <property type="term" value="F:metallopeptidase activity"/>
    <property type="evidence" value="ECO:0007669"/>
    <property type="project" value="UniProtKB-KW"/>
</dbReference>
<dbReference type="PANTHER" id="PTHR10201:SF323">
    <property type="entry name" value="MATRIX METALLOPROTEINASE-21"/>
    <property type="match status" value="1"/>
</dbReference>